<organism evidence="1">
    <name type="scientific">Dipodfec virus UA23Rod_1363</name>
    <dbReference type="NCBI Taxonomy" id="2929331"/>
    <lineage>
        <taxon>Viruses</taxon>
        <taxon>Monodnaviria</taxon>
        <taxon>Sangervirae</taxon>
        <taxon>Phixviricota</taxon>
        <taxon>Malgrandaviricetes</taxon>
        <taxon>Petitvirales</taxon>
        <taxon>Microviridae</taxon>
    </lineage>
</organism>
<sequence>MNLNFVDFEEFVSTSLPHIADVVRSSYVKSHVSDEVTLSDALRELSVCNPRVYALLLDVYMFSSSLKEDSMLY</sequence>
<proteinExistence type="predicted"/>
<dbReference type="EMBL" id="OM869604">
    <property type="protein sequence ID" value="UPW41455.1"/>
    <property type="molecule type" value="Genomic_DNA"/>
</dbReference>
<evidence type="ECO:0000313" key="1">
    <source>
        <dbReference type="EMBL" id="UPW41455.1"/>
    </source>
</evidence>
<accession>A0A976N2A0</accession>
<name>A0A976N2A0_9VIRU</name>
<protein>
    <submittedName>
        <fullName evidence="1">Uncharacterized protein</fullName>
    </submittedName>
</protein>
<reference evidence="1" key="1">
    <citation type="submission" date="2022-02" db="EMBL/GenBank/DDBJ databases">
        <title>Towards deciphering the DNA virus diversity associated with rodent species in the families Cricetidae and Heteromyidae.</title>
        <authorList>
            <person name="Lund M."/>
            <person name="Larsen B.B."/>
            <person name="Gryseels S."/>
            <person name="Kraberger S."/>
            <person name="Rowsey D.M."/>
            <person name="Steger L."/>
            <person name="Yule K.M."/>
            <person name="Upham N.S."/>
            <person name="Worobey M."/>
            <person name="Van Doorslaer K."/>
            <person name="Varsani A."/>
        </authorList>
    </citation>
    <scope>NUCLEOTIDE SEQUENCE</scope>
    <source>
        <strain evidence="1">UA23Rod_1363</strain>
    </source>
</reference>